<dbReference type="GO" id="GO:0031012">
    <property type="term" value="C:extracellular matrix"/>
    <property type="evidence" value="ECO:0007669"/>
    <property type="project" value="TreeGrafter"/>
</dbReference>
<accession>A0A8C7X5E3</accession>
<feature type="compositionally biased region" description="Low complexity" evidence="3">
    <location>
        <begin position="160"/>
        <end position="170"/>
    </location>
</feature>
<dbReference type="GO" id="GO:0005615">
    <property type="term" value="C:extracellular space"/>
    <property type="evidence" value="ECO:0007669"/>
    <property type="project" value="TreeGrafter"/>
</dbReference>
<dbReference type="Proteomes" id="UP000694383">
    <property type="component" value="Unplaced"/>
</dbReference>
<sequence length="351" mass="37307">AVERAVERVVQQPKEWQTEQPGCNILLSVVSGGLLCRRLSDSKVILKLWTHFLSKSHMSIIEGGTRLQLDTFKVVLEEWLHSDCESETSRVLMNLEVTRCPLLFFAGPRGLPGIKGSQGSKGEKGDPGQMITDGKTPGEPGKPGFPGYTGLKGEPGTPGPSGLSGSPGFPGVQGSQGQRGETGSMGDAGLRGEEVVFQTLFFFSKKNRSDVSCRDEHVVSSMLVRLFCPGSGEKGDRGPPGLLGRTGYSGQTGLSGNPGASGITGPEVRTNMDTRGVSFFYHLAPQSAPCLKECMCLGLEARIPACFPAYSALASSNCLDTLEPGNQSRGGLVFLETTQSQHPWRPGGTHP</sequence>
<dbReference type="PANTHER" id="PTHR24023">
    <property type="entry name" value="COLLAGEN ALPHA"/>
    <property type="match status" value="1"/>
</dbReference>
<reference evidence="4" key="1">
    <citation type="submission" date="2025-08" db="UniProtKB">
        <authorList>
            <consortium name="Ensembl"/>
        </authorList>
    </citation>
    <scope>IDENTIFICATION</scope>
</reference>
<evidence type="ECO:0000256" key="2">
    <source>
        <dbReference type="ARBA" id="ARBA00022530"/>
    </source>
</evidence>
<keyword evidence="2" id="KW-0964">Secreted</keyword>
<proteinExistence type="predicted"/>
<dbReference type="Pfam" id="PF01391">
    <property type="entry name" value="Collagen"/>
    <property type="match status" value="1"/>
</dbReference>
<dbReference type="Ensembl" id="ENSOSIT00000008445.1">
    <property type="protein sequence ID" value="ENSOSIP00000007906.1"/>
    <property type="gene ID" value="ENSOSIG00000005186.1"/>
</dbReference>
<keyword evidence="2" id="KW-0272">Extracellular matrix</keyword>
<protein>
    <submittedName>
        <fullName evidence="4">Uncharacterized protein</fullName>
    </submittedName>
</protein>
<evidence type="ECO:0000256" key="1">
    <source>
        <dbReference type="ARBA" id="ARBA00004498"/>
    </source>
</evidence>
<dbReference type="InterPro" id="IPR008160">
    <property type="entry name" value="Collagen"/>
</dbReference>
<keyword evidence="5" id="KW-1185">Reference proteome</keyword>
<evidence type="ECO:0000313" key="5">
    <source>
        <dbReference type="Proteomes" id="UP000694383"/>
    </source>
</evidence>
<evidence type="ECO:0000313" key="4">
    <source>
        <dbReference type="Ensembl" id="ENSOSIP00000007906.1"/>
    </source>
</evidence>
<dbReference type="AlphaFoldDB" id="A0A8C7X5E3"/>
<dbReference type="GeneTree" id="ENSGT00940000159308"/>
<name>A0A8C7X5E3_9TELE</name>
<feature type="region of interest" description="Disordered" evidence="3">
    <location>
        <begin position="114"/>
        <end position="189"/>
    </location>
</feature>
<dbReference type="PANTHER" id="PTHR24023:SF1082">
    <property type="entry name" value="COLLAGEN TRIPLE HELIX REPEAT"/>
    <property type="match status" value="1"/>
</dbReference>
<evidence type="ECO:0000256" key="3">
    <source>
        <dbReference type="SAM" id="MobiDB-lite"/>
    </source>
</evidence>
<comment type="subcellular location">
    <subcellularLocation>
        <location evidence="1">Secreted</location>
        <location evidence="1">Extracellular space</location>
        <location evidence="1">Extracellular matrix</location>
    </subcellularLocation>
</comment>
<reference evidence="4" key="2">
    <citation type="submission" date="2025-09" db="UniProtKB">
        <authorList>
            <consortium name="Ensembl"/>
        </authorList>
    </citation>
    <scope>IDENTIFICATION</scope>
</reference>
<dbReference type="InterPro" id="IPR050149">
    <property type="entry name" value="Collagen_superfamily"/>
</dbReference>
<organism evidence="4 5">
    <name type="scientific">Oryzias sinensis</name>
    <name type="common">Chinese medaka</name>
    <dbReference type="NCBI Taxonomy" id="183150"/>
    <lineage>
        <taxon>Eukaryota</taxon>
        <taxon>Metazoa</taxon>
        <taxon>Chordata</taxon>
        <taxon>Craniata</taxon>
        <taxon>Vertebrata</taxon>
        <taxon>Euteleostomi</taxon>
        <taxon>Actinopterygii</taxon>
        <taxon>Neopterygii</taxon>
        <taxon>Teleostei</taxon>
        <taxon>Neoteleostei</taxon>
        <taxon>Acanthomorphata</taxon>
        <taxon>Ovalentaria</taxon>
        <taxon>Atherinomorphae</taxon>
        <taxon>Beloniformes</taxon>
        <taxon>Adrianichthyidae</taxon>
        <taxon>Oryziinae</taxon>
        <taxon>Oryzias</taxon>
    </lineage>
</organism>